<dbReference type="STRING" id="292563.Cyast_1218"/>
<reference evidence="2" key="1">
    <citation type="journal article" date="2013" name="Proc. Natl. Acad. Sci. U.S.A.">
        <title>Improving the coverage of the cyanobacterial phylum using diversity-driven genome sequencing.</title>
        <authorList>
            <person name="Shih P.M."/>
            <person name="Wu D."/>
            <person name="Latifi A."/>
            <person name="Axen S.D."/>
            <person name="Fewer D.P."/>
            <person name="Talla E."/>
            <person name="Calteau A."/>
            <person name="Cai F."/>
            <person name="Tandeau de Marsac N."/>
            <person name="Rippka R."/>
            <person name="Herdman M."/>
            <person name="Sivonen K."/>
            <person name="Coursin T."/>
            <person name="Laurent T."/>
            <person name="Goodwin L."/>
            <person name="Nolan M."/>
            <person name="Davenport K.W."/>
            <person name="Han C.S."/>
            <person name="Rubin E.M."/>
            <person name="Eisen J.A."/>
            <person name="Woyke T."/>
            <person name="Gugger M."/>
            <person name="Kerfeld C.A."/>
        </authorList>
    </citation>
    <scope>NUCLEOTIDE SEQUENCE [LARGE SCALE GENOMIC DNA]</scope>
    <source>
        <strain evidence="2">ATCC 29140 / PCC 7202</strain>
    </source>
</reference>
<evidence type="ECO:0000313" key="2">
    <source>
        <dbReference type="Proteomes" id="UP000010483"/>
    </source>
</evidence>
<evidence type="ECO:0000313" key="1">
    <source>
        <dbReference type="EMBL" id="AFZ47183.1"/>
    </source>
</evidence>
<protein>
    <recommendedName>
        <fullName evidence="3">Lipoprotein</fullName>
    </recommendedName>
</protein>
<proteinExistence type="predicted"/>
<dbReference type="EMBL" id="CP003940">
    <property type="protein sequence ID" value="AFZ47183.1"/>
    <property type="molecule type" value="Genomic_DNA"/>
</dbReference>
<keyword evidence="2" id="KW-1185">Reference proteome</keyword>
<dbReference type="BioCyc" id="CSTA292563:G1353-1224-MONOMER"/>
<organism evidence="1 2">
    <name type="scientific">Cyanobacterium stanieri (strain ATCC 29140 / PCC 7202)</name>
    <dbReference type="NCBI Taxonomy" id="292563"/>
    <lineage>
        <taxon>Bacteria</taxon>
        <taxon>Bacillati</taxon>
        <taxon>Cyanobacteriota</taxon>
        <taxon>Cyanophyceae</taxon>
        <taxon>Oscillatoriophycideae</taxon>
        <taxon>Chroococcales</taxon>
        <taxon>Geminocystaceae</taxon>
        <taxon>Cyanobacterium</taxon>
    </lineage>
</organism>
<sequence length="161" mass="18364">MIKTAVFLTTIVLSMTACNGNQYLQKNSTHNQEEIIFVEQEIVGEDIPVDLLKMIENERQKSRPLNNNSDSVTYRFSEGESTIDDISGDGVEISEIEPVNITEDLIYSGEGQFRSQSPINGIYKDVYEYDLPPKQNSYSHRLFPWDNIFEYGIPISSIDDN</sequence>
<gene>
    <name evidence="1" type="ordered locus">Cyast_1218</name>
</gene>
<dbReference type="KEGG" id="csn:Cyast_1218"/>
<accession>K9YM75</accession>
<dbReference type="PROSITE" id="PS51257">
    <property type="entry name" value="PROKAR_LIPOPROTEIN"/>
    <property type="match status" value="1"/>
</dbReference>
<evidence type="ECO:0008006" key="3">
    <source>
        <dbReference type="Google" id="ProtNLM"/>
    </source>
</evidence>
<name>K9YM75_CYASC</name>
<dbReference type="HOGENOM" id="CLU_1640962_0_0_3"/>
<dbReference type="Proteomes" id="UP000010483">
    <property type="component" value="Chromosome"/>
</dbReference>
<dbReference type="AlphaFoldDB" id="K9YM75"/>